<evidence type="ECO:0000313" key="3">
    <source>
        <dbReference type="Proteomes" id="UP001269081"/>
    </source>
</evidence>
<protein>
    <submittedName>
        <fullName evidence="2">Uncharacterized protein</fullName>
    </submittedName>
</protein>
<dbReference type="RefSeq" id="WP_310278018.1">
    <property type="nucleotide sequence ID" value="NZ_JAVDWQ010000002.1"/>
</dbReference>
<sequence length="49" mass="5476">MNTYTLLQIIVSAISTTSVMTFFSYAVSASARELYKEPVLLSYTLGTRH</sequence>
<keyword evidence="1" id="KW-1133">Transmembrane helix</keyword>
<keyword evidence="1" id="KW-0472">Membrane</keyword>
<evidence type="ECO:0000313" key="2">
    <source>
        <dbReference type="EMBL" id="MDR7208729.1"/>
    </source>
</evidence>
<name>A0ABU1Y3C2_9FLAO</name>
<accession>A0ABU1Y3C2</accession>
<keyword evidence="3" id="KW-1185">Reference proteome</keyword>
<dbReference type="Proteomes" id="UP001269081">
    <property type="component" value="Unassembled WGS sequence"/>
</dbReference>
<feature type="transmembrane region" description="Helical" evidence="1">
    <location>
        <begin position="6"/>
        <end position="27"/>
    </location>
</feature>
<proteinExistence type="predicted"/>
<gene>
    <name evidence="2" type="ORF">J2W48_000659</name>
</gene>
<reference evidence="2 3" key="1">
    <citation type="submission" date="2023-07" db="EMBL/GenBank/DDBJ databases">
        <title>Sorghum-associated microbial communities from plants grown in Nebraska, USA.</title>
        <authorList>
            <person name="Schachtman D."/>
        </authorList>
    </citation>
    <scope>NUCLEOTIDE SEQUENCE [LARGE SCALE GENOMIC DNA]</scope>
    <source>
        <strain evidence="2 3">4129</strain>
    </source>
</reference>
<dbReference type="EMBL" id="JAVDWQ010000002">
    <property type="protein sequence ID" value="MDR7208729.1"/>
    <property type="molecule type" value="Genomic_DNA"/>
</dbReference>
<organism evidence="2 3">
    <name type="scientific">Flavobacterium piscis</name>
    <dbReference type="NCBI Taxonomy" id="1114874"/>
    <lineage>
        <taxon>Bacteria</taxon>
        <taxon>Pseudomonadati</taxon>
        <taxon>Bacteroidota</taxon>
        <taxon>Flavobacteriia</taxon>
        <taxon>Flavobacteriales</taxon>
        <taxon>Flavobacteriaceae</taxon>
        <taxon>Flavobacterium</taxon>
    </lineage>
</organism>
<comment type="caution">
    <text evidence="2">The sequence shown here is derived from an EMBL/GenBank/DDBJ whole genome shotgun (WGS) entry which is preliminary data.</text>
</comment>
<keyword evidence="1" id="KW-0812">Transmembrane</keyword>
<evidence type="ECO:0000256" key="1">
    <source>
        <dbReference type="SAM" id="Phobius"/>
    </source>
</evidence>